<organism evidence="1 2">
    <name type="scientific">Rhodanobacter panaciterrae</name>
    <dbReference type="NCBI Taxonomy" id="490572"/>
    <lineage>
        <taxon>Bacteria</taxon>
        <taxon>Pseudomonadati</taxon>
        <taxon>Pseudomonadota</taxon>
        <taxon>Gammaproteobacteria</taxon>
        <taxon>Lysobacterales</taxon>
        <taxon>Rhodanobacteraceae</taxon>
        <taxon>Rhodanobacter</taxon>
    </lineage>
</organism>
<proteinExistence type="predicted"/>
<dbReference type="PANTHER" id="PTHR40590">
    <property type="entry name" value="CYTOPLASMIC PROTEIN-RELATED"/>
    <property type="match status" value="1"/>
</dbReference>
<reference evidence="2" key="1">
    <citation type="journal article" date="2019" name="Int. J. Syst. Evol. Microbiol.">
        <title>The Global Catalogue of Microorganisms (GCM) 10K type strain sequencing project: providing services to taxonomists for standard genome sequencing and annotation.</title>
        <authorList>
            <consortium name="The Broad Institute Genomics Platform"/>
            <consortium name="The Broad Institute Genome Sequencing Center for Infectious Disease"/>
            <person name="Wu L."/>
            <person name="Ma J."/>
        </authorList>
    </citation>
    <scope>NUCLEOTIDE SEQUENCE [LARGE SCALE GENOMIC DNA]</scope>
    <source>
        <strain evidence="2">KCTC 22232</strain>
    </source>
</reference>
<dbReference type="PANTHER" id="PTHR40590:SF1">
    <property type="entry name" value="CYTOPLASMIC PROTEIN"/>
    <property type="match status" value="1"/>
</dbReference>
<comment type="caution">
    <text evidence="1">The sequence shown here is derived from an EMBL/GenBank/DDBJ whole genome shotgun (WGS) entry which is preliminary data.</text>
</comment>
<accession>A0ABQ2ZHZ8</accession>
<evidence type="ECO:0000313" key="1">
    <source>
        <dbReference type="EMBL" id="GGY16497.1"/>
    </source>
</evidence>
<keyword evidence="2" id="KW-1185">Reference proteome</keyword>
<dbReference type="CDD" id="cd14789">
    <property type="entry name" value="Tiki"/>
    <property type="match status" value="1"/>
</dbReference>
<dbReference type="Proteomes" id="UP000621898">
    <property type="component" value="Unassembled WGS sequence"/>
</dbReference>
<dbReference type="InterPro" id="IPR047111">
    <property type="entry name" value="YbaP-like"/>
</dbReference>
<dbReference type="Pfam" id="PF01963">
    <property type="entry name" value="TraB_PrgY_gumN"/>
    <property type="match status" value="1"/>
</dbReference>
<dbReference type="EMBL" id="BMXT01000001">
    <property type="protein sequence ID" value="GGY16497.1"/>
    <property type="molecule type" value="Genomic_DNA"/>
</dbReference>
<gene>
    <name evidence="1" type="ORF">GCM10008098_04740</name>
</gene>
<evidence type="ECO:0008006" key="3">
    <source>
        <dbReference type="Google" id="ProtNLM"/>
    </source>
</evidence>
<name>A0ABQ2ZHZ8_9GAMM</name>
<sequence>MNCHALAATLAGMKHLLARFAICLLLLLPVAAIARPALWVVRDANTTIYLFGTVHLLPNDTAWHYPALDQAMTDSQTLYIELTDDDPANMMALVLRYGMDMSHPLPTLLSHAEQLRLNIAANKAGVPGGMQTLNLMRPWLAALTLATAPLLKAGLDPEHGVDKQLKAQMTDAGKQVLGLETAEQQIRFLADMPRSVELAFLRSSIRDVDKGPIELTELIDAWKNGDVATIARLEDEDLRQSEPKLYERLLVQRNGIWAGKIAAMLQQPGTIFIAVGAAHLAGPDSVQAQLHKLGIDAVRQ</sequence>
<dbReference type="InterPro" id="IPR002816">
    <property type="entry name" value="TraB/PrgY/GumN_fam"/>
</dbReference>
<evidence type="ECO:0000313" key="2">
    <source>
        <dbReference type="Proteomes" id="UP000621898"/>
    </source>
</evidence>
<protein>
    <recommendedName>
        <fullName evidence="3">TraB/GumN family protein</fullName>
    </recommendedName>
</protein>